<feature type="compositionally biased region" description="Acidic residues" evidence="1">
    <location>
        <begin position="162"/>
        <end position="178"/>
    </location>
</feature>
<feature type="compositionally biased region" description="Basic and acidic residues" evidence="1">
    <location>
        <begin position="46"/>
        <end position="98"/>
    </location>
</feature>
<dbReference type="VEuPathDB" id="FungiDB:TRICI_005839"/>
<evidence type="ECO:0000313" key="3">
    <source>
        <dbReference type="Proteomes" id="UP000761534"/>
    </source>
</evidence>
<dbReference type="PANTHER" id="PTHR12398:SF20">
    <property type="entry name" value="PROTEIN PHOSPHATASE 1 REGULATORY INHIBITOR SUBUNIT 2"/>
    <property type="match status" value="1"/>
</dbReference>
<dbReference type="PANTHER" id="PTHR12398">
    <property type="entry name" value="PROTEIN PHOSPHATASE INHIBITOR"/>
    <property type="match status" value="1"/>
</dbReference>
<accession>A0A642UVI0</accession>
<name>A0A642UVI0_9ASCO</name>
<sequence>MSKQPKSILRNAPSTKTYEPSGEQESPGHEIDRNKVLQNTRANAQLHDEGARLRRASEPEEPVQRGKGGGEDHLKWDEMNIYKNEQEKTATMKIDEPKTPYQGPAGDSEYYLPDEDEDIVKTRDDKVLAVDELDEFSLGESQYDDSVDATVENDRIQKDPNVEDNDEDNDEDEEENLTADERKRRFEAMRKAHYHMKGNVLRQPMPPVDDDDDE</sequence>
<reference evidence="2" key="1">
    <citation type="journal article" date="2019" name="G3 (Bethesda)">
        <title>Genome Assemblies of Two Rare Opportunistic Yeast Pathogens: Diutina rugosa (syn. Candida rugosa) and Trichomonascus ciferrii (syn. Candida ciferrii).</title>
        <authorList>
            <person name="Mixao V."/>
            <person name="Saus E."/>
            <person name="Hansen A.P."/>
            <person name="Lass-Florl C."/>
            <person name="Gabaldon T."/>
        </authorList>
    </citation>
    <scope>NUCLEOTIDE SEQUENCE</scope>
    <source>
        <strain evidence="2">CBS 4856</strain>
    </source>
</reference>
<protein>
    <recommendedName>
        <fullName evidence="4">Protein GLC8</fullName>
    </recommendedName>
</protein>
<feature type="compositionally biased region" description="Basic and acidic residues" evidence="1">
    <location>
        <begin position="152"/>
        <end position="161"/>
    </location>
</feature>
<proteinExistence type="predicted"/>
<feature type="compositionally biased region" description="Basic and acidic residues" evidence="1">
    <location>
        <begin position="26"/>
        <end position="35"/>
    </location>
</feature>
<dbReference type="GO" id="GO:0009966">
    <property type="term" value="P:regulation of signal transduction"/>
    <property type="evidence" value="ECO:0007669"/>
    <property type="project" value="InterPro"/>
</dbReference>
<feature type="compositionally biased region" description="Basic and acidic residues" evidence="1">
    <location>
        <begin position="179"/>
        <end position="190"/>
    </location>
</feature>
<feature type="region of interest" description="Disordered" evidence="1">
    <location>
        <begin position="1"/>
        <end position="116"/>
    </location>
</feature>
<dbReference type="GO" id="GO:0004864">
    <property type="term" value="F:protein phosphatase inhibitor activity"/>
    <property type="evidence" value="ECO:0007669"/>
    <property type="project" value="InterPro"/>
</dbReference>
<organism evidence="2 3">
    <name type="scientific">Trichomonascus ciferrii</name>
    <dbReference type="NCBI Taxonomy" id="44093"/>
    <lineage>
        <taxon>Eukaryota</taxon>
        <taxon>Fungi</taxon>
        <taxon>Dikarya</taxon>
        <taxon>Ascomycota</taxon>
        <taxon>Saccharomycotina</taxon>
        <taxon>Dipodascomycetes</taxon>
        <taxon>Dipodascales</taxon>
        <taxon>Trichomonascaceae</taxon>
        <taxon>Trichomonascus</taxon>
        <taxon>Trichomonascus ciferrii complex</taxon>
    </lineage>
</organism>
<keyword evidence="3" id="KW-1185">Reference proteome</keyword>
<dbReference type="AlphaFoldDB" id="A0A642UVI0"/>
<dbReference type="Proteomes" id="UP000761534">
    <property type="component" value="Unassembled WGS sequence"/>
</dbReference>
<feature type="region of interest" description="Disordered" evidence="1">
    <location>
        <begin position="139"/>
        <end position="214"/>
    </location>
</feature>
<gene>
    <name evidence="2" type="ORF">TRICI_005839</name>
</gene>
<dbReference type="Pfam" id="PF04979">
    <property type="entry name" value="IPP-2"/>
    <property type="match status" value="1"/>
</dbReference>
<dbReference type="Gene3D" id="6.10.250.1050">
    <property type="match status" value="1"/>
</dbReference>
<dbReference type="InterPro" id="IPR007062">
    <property type="entry name" value="PPI-2"/>
</dbReference>
<dbReference type="OrthoDB" id="551302at2759"/>
<dbReference type="EMBL" id="SWFS01000463">
    <property type="protein sequence ID" value="KAA8902621.1"/>
    <property type="molecule type" value="Genomic_DNA"/>
</dbReference>
<evidence type="ECO:0000313" key="2">
    <source>
        <dbReference type="EMBL" id="KAA8902621.1"/>
    </source>
</evidence>
<evidence type="ECO:0008006" key="4">
    <source>
        <dbReference type="Google" id="ProtNLM"/>
    </source>
</evidence>
<comment type="caution">
    <text evidence="2">The sequence shown here is derived from an EMBL/GenBank/DDBJ whole genome shotgun (WGS) entry which is preliminary data.</text>
</comment>
<evidence type="ECO:0000256" key="1">
    <source>
        <dbReference type="SAM" id="MobiDB-lite"/>
    </source>
</evidence>